<dbReference type="OrthoDB" id="677490at2"/>
<name>A0A1I5WDZ8_9BACT</name>
<evidence type="ECO:0000313" key="2">
    <source>
        <dbReference type="Proteomes" id="UP000199031"/>
    </source>
</evidence>
<dbReference type="RefSeq" id="WP_090658401.1">
    <property type="nucleotide sequence ID" value="NZ_FOXQ01000006.1"/>
</dbReference>
<sequence>MNRNLVYLFVITCFLAFFSCQKEYSFEKGNTIPAEGSLWDSSGDCLPSTVHGTYYNGVTPGGDTAYVELQVNVTKTGGYNIKTDTANGFSFSDSGYFSNTGVNTIQLKPSGHPILVGTSTFNVSFDSTVCSFAINVQDSTGTGLGGIDTTGNSDTSQVQAGTWKFTQGSLTFTGTIDTSSKDNSSGVATILLVAGSTATKDTILSLNFLIAASDIQPGTYTSAKNGVVFNFIDATSIISPIYTASLLDAGTDFAIVVTSYDAITKEMKGTFSGHVLTSSGAVVPITNGIIDIFFP</sequence>
<dbReference type="AlphaFoldDB" id="A0A1I5WDZ8"/>
<evidence type="ECO:0000313" key="1">
    <source>
        <dbReference type="EMBL" id="SFQ17576.1"/>
    </source>
</evidence>
<dbReference type="PROSITE" id="PS51257">
    <property type="entry name" value="PROKAR_LIPOPROTEIN"/>
    <property type="match status" value="1"/>
</dbReference>
<proteinExistence type="predicted"/>
<gene>
    <name evidence="1" type="ORF">SAMN05444277_106104</name>
</gene>
<reference evidence="1 2" key="1">
    <citation type="submission" date="2016-10" db="EMBL/GenBank/DDBJ databases">
        <authorList>
            <person name="de Groot N.N."/>
        </authorList>
    </citation>
    <scope>NUCLEOTIDE SEQUENCE [LARGE SCALE GENOMIC DNA]</scope>
    <source>
        <strain evidence="1 2">DSM 28286</strain>
    </source>
</reference>
<protein>
    <submittedName>
        <fullName evidence="1">Uncharacterized protein</fullName>
    </submittedName>
</protein>
<organism evidence="1 2">
    <name type="scientific">Parafilimonas terrae</name>
    <dbReference type="NCBI Taxonomy" id="1465490"/>
    <lineage>
        <taxon>Bacteria</taxon>
        <taxon>Pseudomonadati</taxon>
        <taxon>Bacteroidota</taxon>
        <taxon>Chitinophagia</taxon>
        <taxon>Chitinophagales</taxon>
        <taxon>Chitinophagaceae</taxon>
        <taxon>Parafilimonas</taxon>
    </lineage>
</organism>
<dbReference type="EMBL" id="FOXQ01000006">
    <property type="protein sequence ID" value="SFQ17576.1"/>
    <property type="molecule type" value="Genomic_DNA"/>
</dbReference>
<keyword evidence="2" id="KW-1185">Reference proteome</keyword>
<dbReference type="Proteomes" id="UP000199031">
    <property type="component" value="Unassembled WGS sequence"/>
</dbReference>
<accession>A0A1I5WDZ8</accession>